<dbReference type="EMBL" id="LT607413">
    <property type="protein sequence ID" value="SCF26634.1"/>
    <property type="molecule type" value="Genomic_DNA"/>
</dbReference>
<dbReference type="PIRSF" id="PIRSF016184">
    <property type="entry name" value="PhzC_PhzF"/>
    <property type="match status" value="1"/>
</dbReference>
<dbReference type="Pfam" id="PF02567">
    <property type="entry name" value="PhzC-PhzF"/>
    <property type="match status" value="1"/>
</dbReference>
<dbReference type="Proteomes" id="UP000198253">
    <property type="component" value="Chromosome I"/>
</dbReference>
<reference evidence="3" key="1">
    <citation type="submission" date="2016-06" db="EMBL/GenBank/DDBJ databases">
        <authorList>
            <person name="Varghese N."/>
            <person name="Submissions Spin"/>
        </authorList>
    </citation>
    <scope>NUCLEOTIDE SEQUENCE [LARGE SCALE GENOMIC DNA]</scope>
    <source>
        <strain evidence="3">DSM 43816</strain>
    </source>
</reference>
<dbReference type="SUPFAM" id="SSF54506">
    <property type="entry name" value="Diaminopimelate epimerase-like"/>
    <property type="match status" value="1"/>
</dbReference>
<dbReference type="NCBIfam" id="TIGR00654">
    <property type="entry name" value="PhzF_family"/>
    <property type="match status" value="1"/>
</dbReference>
<gene>
    <name evidence="2" type="ORF">GA0070618_4639</name>
</gene>
<proteinExistence type="predicted"/>
<dbReference type="InterPro" id="IPR003719">
    <property type="entry name" value="Phenazine_PhzF-like"/>
</dbReference>
<dbReference type="AlphaFoldDB" id="A0A1C4Z159"/>
<name>A0A1C4Z159_MICEC</name>
<dbReference type="GO" id="GO:0005737">
    <property type="term" value="C:cytoplasm"/>
    <property type="evidence" value="ECO:0007669"/>
    <property type="project" value="TreeGrafter"/>
</dbReference>
<accession>A0A1C4Z159</accession>
<dbReference type="GO" id="GO:0016853">
    <property type="term" value="F:isomerase activity"/>
    <property type="evidence" value="ECO:0007669"/>
    <property type="project" value="TreeGrafter"/>
</dbReference>
<evidence type="ECO:0000313" key="3">
    <source>
        <dbReference type="Proteomes" id="UP000198253"/>
    </source>
</evidence>
<evidence type="ECO:0000313" key="2">
    <source>
        <dbReference type="EMBL" id="SCF26634.1"/>
    </source>
</evidence>
<sequence>MDLSPLTGGVPVTDVRCQRKVLTTMPRSRPFAQVDVFSTTPYLGNPVAVVLDGTDLTDEEMRRLARWTNLSETTFVLPPTDPEADYRLRIFTPGGELPFAGHPTLGSARAWLDHGGAPRRADRVVQECGAGLINVRLGDGVLSFAAPPLLRDGALDEEFVDEIVAAFGITRDRVLAHQWVDNGPGWCVVQLPTAEEVLALEPDLSRIPTAMVGAIGAYPAGSAHAFEMRTFAPGAGVAEDPVCGSMNASVGQWLTATGGAAPTYRVSQGKRMGRAGTIEISLDPDGTLWVGGAATSYISGAITL</sequence>
<dbReference type="InParanoid" id="A0A1C4Z159"/>
<protein>
    <submittedName>
        <fullName evidence="2">Phenazine biosynthesis protein PhzF family</fullName>
    </submittedName>
</protein>
<organism evidence="2 3">
    <name type="scientific">Micromonospora echinospora</name>
    <name type="common">Micromonospora purpurea</name>
    <dbReference type="NCBI Taxonomy" id="1877"/>
    <lineage>
        <taxon>Bacteria</taxon>
        <taxon>Bacillati</taxon>
        <taxon>Actinomycetota</taxon>
        <taxon>Actinomycetes</taxon>
        <taxon>Micromonosporales</taxon>
        <taxon>Micromonosporaceae</taxon>
        <taxon>Micromonospora</taxon>
    </lineage>
</organism>
<keyword evidence="3" id="KW-1185">Reference proteome</keyword>
<dbReference type="Gene3D" id="3.10.310.10">
    <property type="entry name" value="Diaminopimelate Epimerase, Chain A, domain 1"/>
    <property type="match status" value="2"/>
</dbReference>
<feature type="active site" evidence="1">
    <location>
        <position position="72"/>
    </location>
</feature>
<evidence type="ECO:0000256" key="1">
    <source>
        <dbReference type="PIRSR" id="PIRSR016184-1"/>
    </source>
</evidence>
<dbReference type="PANTHER" id="PTHR13774:SF32">
    <property type="entry name" value="ANTISENSE-ENHANCING SEQUENCE 1"/>
    <property type="match status" value="1"/>
</dbReference>
<dbReference type="PANTHER" id="PTHR13774">
    <property type="entry name" value="PHENAZINE BIOSYNTHESIS PROTEIN"/>
    <property type="match status" value="1"/>
</dbReference>